<reference evidence="3 4" key="1">
    <citation type="submission" date="2015-01" db="EMBL/GenBank/DDBJ databases">
        <title>Evolution of Trichinella species and genotypes.</title>
        <authorList>
            <person name="Korhonen P.K."/>
            <person name="Edoardo P."/>
            <person name="Giuseppe L.R."/>
            <person name="Gasser R.B."/>
        </authorList>
    </citation>
    <scope>NUCLEOTIDE SEQUENCE [LARGE SCALE GENOMIC DNA]</scope>
    <source>
        <strain evidence="2">ISS176</strain>
        <strain evidence="1">ISS588</strain>
    </source>
</reference>
<dbReference type="EMBL" id="JYDV01000057">
    <property type="protein sequence ID" value="KRZ37515.1"/>
    <property type="molecule type" value="Genomic_DNA"/>
</dbReference>
<comment type="caution">
    <text evidence="1">The sequence shown here is derived from an EMBL/GenBank/DDBJ whole genome shotgun (WGS) entry which is preliminary data.</text>
</comment>
<evidence type="ECO:0000313" key="2">
    <source>
        <dbReference type="EMBL" id="KRZ37515.1"/>
    </source>
</evidence>
<accession>A0A0V1I511</accession>
<evidence type="ECO:0000313" key="1">
    <source>
        <dbReference type="EMBL" id="KRZ17966.1"/>
    </source>
</evidence>
<keyword evidence="3" id="KW-1185">Reference proteome</keyword>
<name>A0A0V1I511_TRIPS</name>
<gene>
    <name evidence="1" type="ORF">T4B_14069</name>
    <name evidence="2" type="ORF">T4C_8387</name>
</gene>
<dbReference type="AlphaFoldDB" id="A0A0V1I511"/>
<protein>
    <submittedName>
        <fullName evidence="1">Uncharacterized protein</fullName>
    </submittedName>
</protein>
<proteinExistence type="predicted"/>
<dbReference type="EMBL" id="JYDS01000288">
    <property type="protein sequence ID" value="KRZ17966.1"/>
    <property type="molecule type" value="Genomic_DNA"/>
</dbReference>
<evidence type="ECO:0000313" key="4">
    <source>
        <dbReference type="Proteomes" id="UP000054826"/>
    </source>
</evidence>
<dbReference type="Proteomes" id="UP000054826">
    <property type="component" value="Unassembled WGS sequence"/>
</dbReference>
<dbReference type="Proteomes" id="UP000054805">
    <property type="component" value="Unassembled WGS sequence"/>
</dbReference>
<sequence>MLALWHVSMAWHHCFPVPSIVTNRTSDIGFQKWYTFSSGVSMYNSVNMFVVELRKQVCKLRIVFRCCLALKRKRDLINLKTES</sequence>
<organism evidence="1 3">
    <name type="scientific">Trichinella pseudospiralis</name>
    <name type="common">Parasitic roundworm</name>
    <dbReference type="NCBI Taxonomy" id="6337"/>
    <lineage>
        <taxon>Eukaryota</taxon>
        <taxon>Metazoa</taxon>
        <taxon>Ecdysozoa</taxon>
        <taxon>Nematoda</taxon>
        <taxon>Enoplea</taxon>
        <taxon>Dorylaimia</taxon>
        <taxon>Trichinellida</taxon>
        <taxon>Trichinellidae</taxon>
        <taxon>Trichinella</taxon>
    </lineage>
</organism>
<evidence type="ECO:0000313" key="3">
    <source>
        <dbReference type="Proteomes" id="UP000054805"/>
    </source>
</evidence>